<dbReference type="Pfam" id="PF00139">
    <property type="entry name" value="Lectin_legB"/>
    <property type="match status" value="1"/>
</dbReference>
<keyword evidence="11 19" id="KW-0547">Nucleotide-binding</keyword>
<evidence type="ECO:0000256" key="3">
    <source>
        <dbReference type="ARBA" id="ARBA00010217"/>
    </source>
</evidence>
<dbReference type="InterPro" id="IPR019825">
    <property type="entry name" value="Lectin_legB_Mn/Ca_BS"/>
</dbReference>
<dbReference type="SUPFAM" id="SSF49899">
    <property type="entry name" value="Concanavalin A-like lectins/glucanases"/>
    <property type="match status" value="1"/>
</dbReference>
<evidence type="ECO:0000256" key="19">
    <source>
        <dbReference type="PROSITE-ProRule" id="PRU10141"/>
    </source>
</evidence>
<comment type="similarity">
    <text evidence="3">In the C-terminal section; belongs to the protein kinase superfamily. Ser/Thr protein kinase family.</text>
</comment>
<dbReference type="InterPro" id="IPR000719">
    <property type="entry name" value="Prot_kinase_dom"/>
</dbReference>
<comment type="caution">
    <text evidence="22">The sequence shown here is derived from an EMBL/GenBank/DDBJ whole genome shotgun (WGS) entry which is preliminary data.</text>
</comment>
<dbReference type="CDD" id="cd06899">
    <property type="entry name" value="lectin_legume_LecRK_Arcelin_ConA"/>
    <property type="match status" value="1"/>
</dbReference>
<keyword evidence="22" id="KW-0675">Receptor</keyword>
<sequence>MGFSYSIFLWAFFLCFFKFLISPSFSLSLAVENNFTLYGDAYLIKDAISLTKESLSVSSSSSPSSFTSGVGRALYAYPIRFVDPSTNSTASFSCRFSFTITSTPYSPSAEGLTFLITSNATSVSSSPGYMGLPNHTLGTQESFLAVEFDTSFDSYLDDIDDNHVGLDLNTVISKASARAHSMGIDLKNGKHITAWIEYANEDKMVNVWISYLPFRPPDPILSVRIDLSKQFLNEFMHVGFSASNGRLGSAYHLIESWQFRSFWFLASDISKDTGEENDDDNSDIDDGCLMCLPENENFDIQHRSFHLHPKRKPNKLQEMGLGLGGGTTFLLVAIVVIAYTIRWRRRFADRLNTGTQQTGRVLPRRLSLAEIRSATRGFHRSRIIGEGASGVVYKGSLALGKEVAIKRFSQMSHVDSFADSFLNELSAMVGCSNHKNLVQIIGWCNEGDELVLVYEYMANGSLDKILHRDTYISPTVLSWQHRLKTVLGVASALTYLHEECETQIIHRDVKACNIMLDAEFNAKLGDFGLAELYERNTTTREASIPAGTMGYLAPEYVHS</sequence>
<dbReference type="PROSITE" id="PS00107">
    <property type="entry name" value="PROTEIN_KINASE_ATP"/>
    <property type="match status" value="1"/>
</dbReference>
<dbReference type="InterPro" id="IPR050528">
    <property type="entry name" value="L-type_Lectin-RKs"/>
</dbReference>
<comment type="catalytic activity">
    <reaction evidence="18">
        <text>L-seryl-[protein] + ATP = O-phospho-L-seryl-[protein] + ADP + H(+)</text>
        <dbReference type="Rhea" id="RHEA:17989"/>
        <dbReference type="Rhea" id="RHEA-COMP:9863"/>
        <dbReference type="Rhea" id="RHEA-COMP:11604"/>
        <dbReference type="ChEBI" id="CHEBI:15378"/>
        <dbReference type="ChEBI" id="CHEBI:29999"/>
        <dbReference type="ChEBI" id="CHEBI:30616"/>
        <dbReference type="ChEBI" id="CHEBI:83421"/>
        <dbReference type="ChEBI" id="CHEBI:456216"/>
        <dbReference type="EC" id="2.7.11.1"/>
    </reaction>
</comment>
<evidence type="ECO:0000256" key="14">
    <source>
        <dbReference type="ARBA" id="ARBA00022989"/>
    </source>
</evidence>
<dbReference type="InterPro" id="IPR013320">
    <property type="entry name" value="ConA-like_dom_sf"/>
</dbReference>
<dbReference type="Proteomes" id="UP000554482">
    <property type="component" value="Unassembled WGS sequence"/>
</dbReference>
<evidence type="ECO:0000256" key="4">
    <source>
        <dbReference type="ARBA" id="ARBA00012513"/>
    </source>
</evidence>
<feature type="domain" description="Protein kinase" evidence="21">
    <location>
        <begin position="378"/>
        <end position="559"/>
    </location>
</feature>
<feature type="transmembrane region" description="Helical" evidence="20">
    <location>
        <begin position="319"/>
        <end position="341"/>
    </location>
</feature>
<dbReference type="Gene3D" id="1.10.510.10">
    <property type="entry name" value="Transferase(Phosphotransferase) domain 1"/>
    <property type="match status" value="1"/>
</dbReference>
<evidence type="ECO:0000256" key="7">
    <source>
        <dbReference type="ARBA" id="ARBA00022679"/>
    </source>
</evidence>
<comment type="similarity">
    <text evidence="2">In the N-terminal section; belongs to the leguminous lectin family.</text>
</comment>
<evidence type="ECO:0000256" key="1">
    <source>
        <dbReference type="ARBA" id="ARBA00004251"/>
    </source>
</evidence>
<feature type="non-terminal residue" evidence="22">
    <location>
        <position position="1"/>
    </location>
</feature>
<dbReference type="PROSITE" id="PS00307">
    <property type="entry name" value="LECTIN_LEGUME_BETA"/>
    <property type="match status" value="1"/>
</dbReference>
<evidence type="ECO:0000256" key="12">
    <source>
        <dbReference type="ARBA" id="ARBA00022777"/>
    </source>
</evidence>
<evidence type="ECO:0000256" key="5">
    <source>
        <dbReference type="ARBA" id="ARBA00022475"/>
    </source>
</evidence>
<proteinExistence type="inferred from homology"/>
<dbReference type="PROSITE" id="PS50011">
    <property type="entry name" value="PROTEIN_KINASE_DOM"/>
    <property type="match status" value="1"/>
</dbReference>
<dbReference type="AlphaFoldDB" id="A0A7J6WJR1"/>
<dbReference type="InterPro" id="IPR008271">
    <property type="entry name" value="Ser/Thr_kinase_AS"/>
</dbReference>
<evidence type="ECO:0000256" key="9">
    <source>
        <dbReference type="ARBA" id="ARBA00022729"/>
    </source>
</evidence>
<dbReference type="EMBL" id="JABWDY010014487">
    <property type="protein sequence ID" value="KAF5197604.1"/>
    <property type="molecule type" value="Genomic_DNA"/>
</dbReference>
<evidence type="ECO:0000256" key="18">
    <source>
        <dbReference type="ARBA" id="ARBA00048679"/>
    </source>
</evidence>
<keyword evidence="23" id="KW-1185">Reference proteome</keyword>
<dbReference type="SMART" id="SM00220">
    <property type="entry name" value="S_TKc"/>
    <property type="match status" value="1"/>
</dbReference>
<protein>
    <recommendedName>
        <fullName evidence="4">non-specific serine/threonine protein kinase</fullName>
        <ecNumber evidence="4">2.7.11.1</ecNumber>
    </recommendedName>
</protein>
<evidence type="ECO:0000256" key="6">
    <source>
        <dbReference type="ARBA" id="ARBA00022527"/>
    </source>
</evidence>
<keyword evidence="9" id="KW-0732">Signal</keyword>
<dbReference type="PANTHER" id="PTHR27007">
    <property type="match status" value="1"/>
</dbReference>
<name>A0A7J6WJR1_THATH</name>
<dbReference type="InterPro" id="IPR017441">
    <property type="entry name" value="Protein_kinase_ATP_BS"/>
</dbReference>
<evidence type="ECO:0000256" key="2">
    <source>
        <dbReference type="ARBA" id="ARBA00008536"/>
    </source>
</evidence>
<keyword evidence="12 22" id="KW-0418">Kinase</keyword>
<dbReference type="PROSITE" id="PS00108">
    <property type="entry name" value="PROTEIN_KINASE_ST"/>
    <property type="match status" value="1"/>
</dbReference>
<dbReference type="Pfam" id="PF00069">
    <property type="entry name" value="Pkinase"/>
    <property type="match status" value="1"/>
</dbReference>
<evidence type="ECO:0000256" key="16">
    <source>
        <dbReference type="ARBA" id="ARBA00023180"/>
    </source>
</evidence>
<dbReference type="Gene3D" id="2.60.120.200">
    <property type="match status" value="1"/>
</dbReference>
<evidence type="ECO:0000256" key="20">
    <source>
        <dbReference type="SAM" id="Phobius"/>
    </source>
</evidence>
<dbReference type="Gene3D" id="3.30.200.20">
    <property type="entry name" value="Phosphorylase Kinase, domain 1"/>
    <property type="match status" value="1"/>
</dbReference>
<evidence type="ECO:0000259" key="21">
    <source>
        <dbReference type="PROSITE" id="PS50011"/>
    </source>
</evidence>
<evidence type="ECO:0000313" key="23">
    <source>
        <dbReference type="Proteomes" id="UP000554482"/>
    </source>
</evidence>
<keyword evidence="7" id="KW-0808">Transferase</keyword>
<evidence type="ECO:0000256" key="15">
    <source>
        <dbReference type="ARBA" id="ARBA00023136"/>
    </source>
</evidence>
<evidence type="ECO:0000256" key="17">
    <source>
        <dbReference type="ARBA" id="ARBA00047899"/>
    </source>
</evidence>
<dbReference type="FunFam" id="1.10.510.10:FF:001023">
    <property type="entry name" value="Os07g0541700 protein"/>
    <property type="match status" value="1"/>
</dbReference>
<reference evidence="22 23" key="1">
    <citation type="submission" date="2020-06" db="EMBL/GenBank/DDBJ databases">
        <title>Transcriptomic and genomic resources for Thalictrum thalictroides and T. hernandezii: Facilitating candidate gene discovery in an emerging model plant lineage.</title>
        <authorList>
            <person name="Arias T."/>
            <person name="Riano-Pachon D.M."/>
            <person name="Di Stilio V.S."/>
        </authorList>
    </citation>
    <scope>NUCLEOTIDE SEQUENCE [LARGE SCALE GENOMIC DNA]</scope>
    <source>
        <strain evidence="23">cv. WT478/WT964</strain>
        <tissue evidence="22">Leaves</tissue>
    </source>
</reference>
<gene>
    <name evidence="22" type="ORF">FRX31_012810</name>
</gene>
<dbReference type="SUPFAM" id="SSF56112">
    <property type="entry name" value="Protein kinase-like (PK-like)"/>
    <property type="match status" value="1"/>
</dbReference>
<evidence type="ECO:0000313" key="22">
    <source>
        <dbReference type="EMBL" id="KAF5197604.1"/>
    </source>
</evidence>
<evidence type="ECO:0000256" key="8">
    <source>
        <dbReference type="ARBA" id="ARBA00022692"/>
    </source>
</evidence>
<dbReference type="InterPro" id="IPR011009">
    <property type="entry name" value="Kinase-like_dom_sf"/>
</dbReference>
<evidence type="ECO:0000256" key="11">
    <source>
        <dbReference type="ARBA" id="ARBA00022741"/>
    </source>
</evidence>
<keyword evidence="5" id="KW-1003">Cell membrane</keyword>
<dbReference type="InterPro" id="IPR001220">
    <property type="entry name" value="Legume_lectin_dom"/>
</dbReference>
<feature type="binding site" evidence="19">
    <location>
        <position position="406"/>
    </location>
    <ligand>
        <name>ATP</name>
        <dbReference type="ChEBI" id="CHEBI:30616"/>
    </ligand>
</feature>
<dbReference type="EC" id="2.7.11.1" evidence="4"/>
<accession>A0A7J6WJR1</accession>
<dbReference type="OrthoDB" id="1856421at2759"/>
<dbReference type="GO" id="GO:0004674">
    <property type="term" value="F:protein serine/threonine kinase activity"/>
    <property type="evidence" value="ECO:0007669"/>
    <property type="project" value="UniProtKB-KW"/>
</dbReference>
<keyword evidence="6" id="KW-0723">Serine/threonine-protein kinase</keyword>
<comment type="catalytic activity">
    <reaction evidence="17">
        <text>L-threonyl-[protein] + ATP = O-phospho-L-threonyl-[protein] + ADP + H(+)</text>
        <dbReference type="Rhea" id="RHEA:46608"/>
        <dbReference type="Rhea" id="RHEA-COMP:11060"/>
        <dbReference type="Rhea" id="RHEA-COMP:11605"/>
        <dbReference type="ChEBI" id="CHEBI:15378"/>
        <dbReference type="ChEBI" id="CHEBI:30013"/>
        <dbReference type="ChEBI" id="CHEBI:30616"/>
        <dbReference type="ChEBI" id="CHEBI:61977"/>
        <dbReference type="ChEBI" id="CHEBI:456216"/>
        <dbReference type="EC" id="2.7.11.1"/>
    </reaction>
</comment>
<keyword evidence="15 20" id="KW-0472">Membrane</keyword>
<dbReference type="GO" id="GO:0005886">
    <property type="term" value="C:plasma membrane"/>
    <property type="evidence" value="ECO:0007669"/>
    <property type="project" value="UniProtKB-SubCell"/>
</dbReference>
<comment type="subcellular location">
    <subcellularLocation>
        <location evidence="1">Cell membrane</location>
        <topology evidence="1">Single-pass type I membrane protein</topology>
    </subcellularLocation>
</comment>
<keyword evidence="13 19" id="KW-0067">ATP-binding</keyword>
<keyword evidence="10" id="KW-0430">Lectin</keyword>
<evidence type="ECO:0000256" key="13">
    <source>
        <dbReference type="ARBA" id="ARBA00022840"/>
    </source>
</evidence>
<keyword evidence="14 20" id="KW-1133">Transmembrane helix</keyword>
<keyword evidence="8 20" id="KW-0812">Transmembrane</keyword>
<organism evidence="22 23">
    <name type="scientific">Thalictrum thalictroides</name>
    <name type="common">Rue-anemone</name>
    <name type="synonym">Anemone thalictroides</name>
    <dbReference type="NCBI Taxonomy" id="46969"/>
    <lineage>
        <taxon>Eukaryota</taxon>
        <taxon>Viridiplantae</taxon>
        <taxon>Streptophyta</taxon>
        <taxon>Embryophyta</taxon>
        <taxon>Tracheophyta</taxon>
        <taxon>Spermatophyta</taxon>
        <taxon>Magnoliopsida</taxon>
        <taxon>Ranunculales</taxon>
        <taxon>Ranunculaceae</taxon>
        <taxon>Thalictroideae</taxon>
        <taxon>Thalictrum</taxon>
    </lineage>
</organism>
<dbReference type="GO" id="GO:0005524">
    <property type="term" value="F:ATP binding"/>
    <property type="evidence" value="ECO:0007669"/>
    <property type="project" value="UniProtKB-UniRule"/>
</dbReference>
<keyword evidence="16" id="KW-0325">Glycoprotein</keyword>
<evidence type="ECO:0000256" key="10">
    <source>
        <dbReference type="ARBA" id="ARBA00022734"/>
    </source>
</evidence>
<dbReference type="GO" id="GO:0030246">
    <property type="term" value="F:carbohydrate binding"/>
    <property type="evidence" value="ECO:0007669"/>
    <property type="project" value="UniProtKB-KW"/>
</dbReference>